<organism evidence="1 2">
    <name type="scientific">Paracoccus haematequi</name>
    <dbReference type="NCBI Taxonomy" id="2491866"/>
    <lineage>
        <taxon>Bacteria</taxon>
        <taxon>Pseudomonadati</taxon>
        <taxon>Pseudomonadota</taxon>
        <taxon>Alphaproteobacteria</taxon>
        <taxon>Rhodobacterales</taxon>
        <taxon>Paracoccaceae</taxon>
        <taxon>Paracoccus</taxon>
    </lineage>
</organism>
<proteinExistence type="predicted"/>
<dbReference type="EMBL" id="UZWE01000036">
    <property type="protein sequence ID" value="VDS09304.1"/>
    <property type="molecule type" value="Genomic_DNA"/>
</dbReference>
<accession>A0A3S5D446</accession>
<reference evidence="1 2" key="1">
    <citation type="submission" date="2018-12" db="EMBL/GenBank/DDBJ databases">
        <authorList>
            <person name="Criscuolo A."/>
        </authorList>
    </citation>
    <scope>NUCLEOTIDE SEQUENCE [LARGE SCALE GENOMIC DNA]</scope>
    <source>
        <strain evidence="1">ACIP1116241</strain>
    </source>
</reference>
<gene>
    <name evidence="1" type="ORF">PARHAE_02502</name>
</gene>
<evidence type="ECO:0000313" key="1">
    <source>
        <dbReference type="EMBL" id="VDS09304.1"/>
    </source>
</evidence>
<evidence type="ECO:0000313" key="2">
    <source>
        <dbReference type="Proteomes" id="UP000270743"/>
    </source>
</evidence>
<name>A0A3S5D446_9RHOB</name>
<sequence>MRPEQDAGKLVKALEYLDAEGMDLRLLRALHQGDDETFPDAISYRRQFPDRVYREPNITYHQRLLFVAAEHWRTGRSFDALVAEALDRFIVPAR</sequence>
<dbReference type="Proteomes" id="UP000270743">
    <property type="component" value="Unassembled WGS sequence"/>
</dbReference>
<keyword evidence="2" id="KW-1185">Reference proteome</keyword>
<dbReference type="AlphaFoldDB" id="A0A3S5D446"/>
<dbReference type="RefSeq" id="WP_126154956.1">
    <property type="nucleotide sequence ID" value="NZ_UZWE01000036.1"/>
</dbReference>
<protein>
    <submittedName>
        <fullName evidence="1">Uncharacterized protein</fullName>
    </submittedName>
</protein>